<gene>
    <name evidence="1" type="ORF">Pc21g05040</name>
    <name evidence="1" type="ORF">PCH_Pc21g05040</name>
</gene>
<dbReference type="VEuPathDB" id="FungiDB:PCH_Pc21g05040"/>
<reference evidence="1 2" key="1">
    <citation type="journal article" date="2008" name="Nat. Biotechnol.">
        <title>Genome sequencing and analysis of the filamentous fungus Penicillium chrysogenum.</title>
        <authorList>
            <person name="van den Berg M.A."/>
            <person name="Albang R."/>
            <person name="Albermann K."/>
            <person name="Badger J.H."/>
            <person name="Daran J.-M."/>
            <person name="Driessen A.J.M."/>
            <person name="Garcia-Estrada C."/>
            <person name="Fedorova N.D."/>
            <person name="Harris D.M."/>
            <person name="Heijne W.H.M."/>
            <person name="Joardar V.S."/>
            <person name="Kiel J.A.K.W."/>
            <person name="Kovalchuk A."/>
            <person name="Martin J.F."/>
            <person name="Nierman W.C."/>
            <person name="Nijland J.G."/>
            <person name="Pronk J.T."/>
            <person name="Roubos J.A."/>
            <person name="van der Klei I.J."/>
            <person name="van Peij N.N.M.E."/>
            <person name="Veenhuis M."/>
            <person name="von Doehren H."/>
            <person name="Wagner C."/>
            <person name="Wortman J.R."/>
            <person name="Bovenberg R.A.L."/>
        </authorList>
    </citation>
    <scope>NUCLEOTIDE SEQUENCE [LARGE SCALE GENOMIC DNA]</scope>
    <source>
        <strain evidence="2">ATCC 28089 / DSM 1075 / NRRL 1951 / Wisconsin 54-1255</strain>
    </source>
</reference>
<dbReference type="HOGENOM" id="CLU_1787456_0_0_1"/>
<organism evidence="1 2">
    <name type="scientific">Penicillium rubens (strain ATCC 28089 / DSM 1075 / NRRL 1951 / Wisconsin 54-1255)</name>
    <name type="common">Penicillium chrysogenum</name>
    <dbReference type="NCBI Taxonomy" id="500485"/>
    <lineage>
        <taxon>Eukaryota</taxon>
        <taxon>Fungi</taxon>
        <taxon>Dikarya</taxon>
        <taxon>Ascomycota</taxon>
        <taxon>Pezizomycotina</taxon>
        <taxon>Eurotiomycetes</taxon>
        <taxon>Eurotiomycetidae</taxon>
        <taxon>Eurotiales</taxon>
        <taxon>Aspergillaceae</taxon>
        <taxon>Penicillium</taxon>
        <taxon>Penicillium chrysogenum species complex</taxon>
    </lineage>
</organism>
<name>B6HN74_PENRW</name>
<proteinExistence type="predicted"/>
<evidence type="ECO:0000313" key="1">
    <source>
        <dbReference type="EMBL" id="CAP95401.1"/>
    </source>
</evidence>
<accession>B6HN74</accession>
<dbReference type="EMBL" id="AM920436">
    <property type="protein sequence ID" value="CAP95401.1"/>
    <property type="molecule type" value="Genomic_DNA"/>
</dbReference>
<dbReference type="AlphaFoldDB" id="B6HN74"/>
<evidence type="ECO:0000313" key="2">
    <source>
        <dbReference type="Proteomes" id="UP000000724"/>
    </source>
</evidence>
<dbReference type="Proteomes" id="UP000000724">
    <property type="component" value="Contig Pc00c21"/>
</dbReference>
<keyword evidence="2" id="KW-1185">Reference proteome</keyword>
<protein>
    <submittedName>
        <fullName evidence="1">Uncharacterized protein</fullName>
    </submittedName>
</protein>
<sequence length="145" mass="15509">MDNLGDPPHGSIVSSVGCSASGTKIPSMPRIAKAAVDGPSLGGPWGRTLADRDISGRPIPVHDSRRSARAESMANWLTGMIMCSNDASPLFSISWNRQKAEPLWHSRGHGATYFHVFCTPEVAIDSTEEVTNIRSPLSIAVLSPK</sequence>